<comment type="caution">
    <text evidence="2">The sequence shown here is derived from an EMBL/GenBank/DDBJ whole genome shotgun (WGS) entry which is preliminary data.</text>
</comment>
<keyword evidence="3" id="KW-1185">Reference proteome</keyword>
<feature type="domain" description="NADH:flavin oxidoreductase/NADH oxidase N-terminal" evidence="1">
    <location>
        <begin position="20"/>
        <end position="372"/>
    </location>
</feature>
<accession>A0A1Y2AX65</accession>
<organism evidence="2 3">
    <name type="scientific">Naematelia encephala</name>
    <dbReference type="NCBI Taxonomy" id="71784"/>
    <lineage>
        <taxon>Eukaryota</taxon>
        <taxon>Fungi</taxon>
        <taxon>Dikarya</taxon>
        <taxon>Basidiomycota</taxon>
        <taxon>Agaricomycotina</taxon>
        <taxon>Tremellomycetes</taxon>
        <taxon>Tremellales</taxon>
        <taxon>Naemateliaceae</taxon>
        <taxon>Naematelia</taxon>
    </lineage>
</organism>
<proteinExistence type="predicted"/>
<dbReference type="SUPFAM" id="SSF51395">
    <property type="entry name" value="FMN-linked oxidoreductases"/>
    <property type="match status" value="1"/>
</dbReference>
<evidence type="ECO:0000259" key="1">
    <source>
        <dbReference type="Pfam" id="PF00724"/>
    </source>
</evidence>
<dbReference type="GO" id="GO:0016491">
    <property type="term" value="F:oxidoreductase activity"/>
    <property type="evidence" value="ECO:0007669"/>
    <property type="project" value="InterPro"/>
</dbReference>
<evidence type="ECO:0000313" key="2">
    <source>
        <dbReference type="EMBL" id="ORY26890.1"/>
    </source>
</evidence>
<dbReference type="GO" id="GO:0010181">
    <property type="term" value="F:FMN binding"/>
    <property type="evidence" value="ECO:0007669"/>
    <property type="project" value="InterPro"/>
</dbReference>
<evidence type="ECO:0000313" key="3">
    <source>
        <dbReference type="Proteomes" id="UP000193986"/>
    </source>
</evidence>
<dbReference type="PANTHER" id="PTHR22893">
    <property type="entry name" value="NADH OXIDOREDUCTASE-RELATED"/>
    <property type="match status" value="1"/>
</dbReference>
<dbReference type="EMBL" id="MCFC01000043">
    <property type="protein sequence ID" value="ORY26890.1"/>
    <property type="molecule type" value="Genomic_DNA"/>
</dbReference>
<dbReference type="InterPro" id="IPR001155">
    <property type="entry name" value="OxRdtase_FMN_N"/>
</dbReference>
<name>A0A1Y2AX65_9TREE</name>
<reference evidence="2 3" key="1">
    <citation type="submission" date="2016-07" db="EMBL/GenBank/DDBJ databases">
        <title>Pervasive Adenine N6-methylation of Active Genes in Fungi.</title>
        <authorList>
            <consortium name="DOE Joint Genome Institute"/>
            <person name="Mondo S.J."/>
            <person name="Dannebaum R.O."/>
            <person name="Kuo R.C."/>
            <person name="Labutti K."/>
            <person name="Haridas S."/>
            <person name="Kuo A."/>
            <person name="Salamov A."/>
            <person name="Ahrendt S.R."/>
            <person name="Lipzen A."/>
            <person name="Sullivan W."/>
            <person name="Andreopoulos W.B."/>
            <person name="Clum A."/>
            <person name="Lindquist E."/>
            <person name="Daum C."/>
            <person name="Ramamoorthy G.K."/>
            <person name="Gryganskyi A."/>
            <person name="Culley D."/>
            <person name="Magnuson J.K."/>
            <person name="James T.Y."/>
            <person name="O'Malley M.A."/>
            <person name="Stajich J.E."/>
            <person name="Spatafora J.W."/>
            <person name="Visel A."/>
            <person name="Grigoriev I.V."/>
        </authorList>
    </citation>
    <scope>NUCLEOTIDE SEQUENCE [LARGE SCALE GENOMIC DNA]</scope>
    <source>
        <strain evidence="2 3">68-887.2</strain>
    </source>
</reference>
<sequence length="441" mass="48801">MPVADLSTLPPQERAEKSLLFKPFQLGGMGRLEHRIALAPLTRNRGRPSDKHEGTWVPWDIQTKYYTQRATKGGLLISEALPISLQARAGSMFNVPGIFTDEQKEGWKSVVEAVKPTGAVFVAQLFHGGRSGGHTALSRAVSSSATRIESSLMGGPGDVPDEMTLEDIKRTIGDYVQCAKNAIEAGFDGIEIHGGNGYLPDQFLHSNVNKRTDAYGGSIGNRNRFVIELCEAVASAIGPDKFGLRLAPYGFFNETRGTQRTEQWSELCRALAPKGYAYIHFMEARYDEVLSEQTKLSALGQEMSTDFSSDGLPTLEPFRAILGKDTPMIVAGGYDTENCWEVVDSGRADIIAFGRFFTSNPDLVWRIQNGKELVKYIRPLFYVWPEGKPAQGYVDFANHEENVHTQEEKLVLEEHKKRGIVVAKPGWQLSQDGVQLGEIFV</sequence>
<gene>
    <name evidence="2" type="ORF">BCR39DRAFT_539973</name>
</gene>
<dbReference type="PANTHER" id="PTHR22893:SF93">
    <property type="entry name" value="HYPOTHETICAL OXIDOREDUCTASE (EUROFUNG)"/>
    <property type="match status" value="1"/>
</dbReference>
<dbReference type="InParanoid" id="A0A1Y2AX65"/>
<dbReference type="InterPro" id="IPR045247">
    <property type="entry name" value="Oye-like"/>
</dbReference>
<dbReference type="Pfam" id="PF00724">
    <property type="entry name" value="Oxidored_FMN"/>
    <property type="match status" value="1"/>
</dbReference>
<dbReference type="Proteomes" id="UP000193986">
    <property type="component" value="Unassembled WGS sequence"/>
</dbReference>
<dbReference type="InterPro" id="IPR013785">
    <property type="entry name" value="Aldolase_TIM"/>
</dbReference>
<dbReference type="Gene3D" id="3.20.20.70">
    <property type="entry name" value="Aldolase class I"/>
    <property type="match status" value="1"/>
</dbReference>
<dbReference type="CDD" id="cd02933">
    <property type="entry name" value="OYE_like_FMN"/>
    <property type="match status" value="1"/>
</dbReference>
<dbReference type="AlphaFoldDB" id="A0A1Y2AX65"/>
<dbReference type="STRING" id="71784.A0A1Y2AX65"/>
<protein>
    <recommendedName>
        <fullName evidence="1">NADH:flavin oxidoreductase/NADH oxidase N-terminal domain-containing protein</fullName>
    </recommendedName>
</protein>
<dbReference type="OrthoDB" id="276546at2759"/>